<dbReference type="InterPro" id="IPR008942">
    <property type="entry name" value="ENTH_VHS"/>
</dbReference>
<protein>
    <recommendedName>
        <fullName evidence="5">CID domain-containing protein</fullName>
    </recommendedName>
</protein>
<name>A0A7S3VJQ2_DUNTE</name>
<dbReference type="Pfam" id="PF04818">
    <property type="entry name" value="CID"/>
    <property type="match status" value="1"/>
</dbReference>
<dbReference type="Gene3D" id="1.10.10.790">
    <property type="entry name" value="Surp module"/>
    <property type="match status" value="1"/>
</dbReference>
<feature type="compositionally biased region" description="Pro residues" evidence="1">
    <location>
        <begin position="301"/>
        <end position="317"/>
    </location>
</feature>
<feature type="region of interest" description="Disordered" evidence="1">
    <location>
        <begin position="448"/>
        <end position="579"/>
    </location>
</feature>
<dbReference type="GO" id="GO:0003723">
    <property type="term" value="F:RNA binding"/>
    <property type="evidence" value="ECO:0007669"/>
    <property type="project" value="InterPro"/>
</dbReference>
<feature type="region of interest" description="Disordered" evidence="1">
    <location>
        <begin position="297"/>
        <end position="416"/>
    </location>
</feature>
<feature type="region of interest" description="Disordered" evidence="1">
    <location>
        <begin position="102"/>
        <end position="122"/>
    </location>
</feature>
<evidence type="ECO:0000256" key="1">
    <source>
        <dbReference type="SAM" id="MobiDB-lite"/>
    </source>
</evidence>
<accession>A0A7S3VJQ2</accession>
<dbReference type="PANTHER" id="PTHR12323:SF0">
    <property type="entry name" value="CALCIUM HOMEOSTASIS ENDOPLASMIC RETICULUM PROTEIN"/>
    <property type="match status" value="1"/>
</dbReference>
<reference evidence="4" key="1">
    <citation type="submission" date="2021-01" db="EMBL/GenBank/DDBJ databases">
        <authorList>
            <person name="Corre E."/>
            <person name="Pelletier E."/>
            <person name="Niang G."/>
            <person name="Scheremetjew M."/>
            <person name="Finn R."/>
            <person name="Kale V."/>
            <person name="Holt S."/>
            <person name="Cochrane G."/>
            <person name="Meng A."/>
            <person name="Brown T."/>
            <person name="Cohen L."/>
        </authorList>
    </citation>
    <scope>NUCLEOTIDE SEQUENCE</scope>
    <source>
        <strain evidence="4">CCMP1320</strain>
    </source>
</reference>
<feature type="region of interest" description="Disordered" evidence="1">
    <location>
        <begin position="667"/>
        <end position="693"/>
    </location>
</feature>
<feature type="compositionally biased region" description="Low complexity" evidence="1">
    <location>
        <begin position="507"/>
        <end position="530"/>
    </location>
</feature>
<evidence type="ECO:0000259" key="2">
    <source>
        <dbReference type="PROSITE" id="PS50128"/>
    </source>
</evidence>
<feature type="compositionally biased region" description="Pro residues" evidence="1">
    <location>
        <begin position="102"/>
        <end position="115"/>
    </location>
</feature>
<dbReference type="InterPro" id="IPR000061">
    <property type="entry name" value="Surp"/>
</dbReference>
<dbReference type="GO" id="GO:0006874">
    <property type="term" value="P:intracellular calcium ion homeostasis"/>
    <property type="evidence" value="ECO:0007669"/>
    <property type="project" value="TreeGrafter"/>
</dbReference>
<dbReference type="EMBL" id="HBIP01009430">
    <property type="protein sequence ID" value="CAE0490124.1"/>
    <property type="molecule type" value="Transcribed_RNA"/>
</dbReference>
<gene>
    <name evidence="4" type="ORF">DTER00134_LOCUS5195</name>
</gene>
<feature type="region of interest" description="Disordered" evidence="1">
    <location>
        <begin position="8"/>
        <end position="28"/>
    </location>
</feature>
<feature type="compositionally biased region" description="Pro residues" evidence="1">
    <location>
        <begin position="331"/>
        <end position="348"/>
    </location>
</feature>
<evidence type="ECO:0008006" key="5">
    <source>
        <dbReference type="Google" id="ProtNLM"/>
    </source>
</evidence>
<dbReference type="Pfam" id="PF01805">
    <property type="entry name" value="Surp"/>
    <property type="match status" value="1"/>
</dbReference>
<dbReference type="SMART" id="SM00648">
    <property type="entry name" value="SWAP"/>
    <property type="match status" value="1"/>
</dbReference>
<dbReference type="SUPFAM" id="SSF109905">
    <property type="entry name" value="Surp module (SWAP domain)"/>
    <property type="match status" value="1"/>
</dbReference>
<dbReference type="PANTHER" id="PTHR12323">
    <property type="entry name" value="SR-RELATED CTD ASSOCIATED FACTOR 6"/>
    <property type="match status" value="1"/>
</dbReference>
<evidence type="ECO:0000313" key="4">
    <source>
        <dbReference type="EMBL" id="CAE0490124.1"/>
    </source>
</evidence>
<dbReference type="PROSITE" id="PS51391">
    <property type="entry name" value="CID"/>
    <property type="match status" value="1"/>
</dbReference>
<dbReference type="InterPro" id="IPR006569">
    <property type="entry name" value="CID_dom"/>
</dbReference>
<dbReference type="PROSITE" id="PS50128">
    <property type="entry name" value="SURP"/>
    <property type="match status" value="1"/>
</dbReference>
<feature type="compositionally biased region" description="Low complexity" evidence="1">
    <location>
        <begin position="349"/>
        <end position="361"/>
    </location>
</feature>
<feature type="compositionally biased region" description="Pro residues" evidence="1">
    <location>
        <begin position="448"/>
        <end position="464"/>
    </location>
</feature>
<feature type="compositionally biased region" description="Pro residues" evidence="1">
    <location>
        <begin position="362"/>
        <end position="383"/>
    </location>
</feature>
<dbReference type="AlphaFoldDB" id="A0A7S3VJQ2"/>
<proteinExistence type="predicted"/>
<feature type="domain" description="CID" evidence="3">
    <location>
        <begin position="120"/>
        <end position="265"/>
    </location>
</feature>
<dbReference type="GO" id="GO:0006396">
    <property type="term" value="P:RNA processing"/>
    <property type="evidence" value="ECO:0007669"/>
    <property type="project" value="InterPro"/>
</dbReference>
<dbReference type="Gene3D" id="1.25.40.90">
    <property type="match status" value="1"/>
</dbReference>
<feature type="domain" description="SURP motif" evidence="2">
    <location>
        <begin position="31"/>
        <end position="73"/>
    </location>
</feature>
<feature type="compositionally biased region" description="Pro residues" evidence="1">
    <location>
        <begin position="12"/>
        <end position="25"/>
    </location>
</feature>
<organism evidence="4">
    <name type="scientific">Dunaliella tertiolecta</name>
    <name type="common">Green alga</name>
    <dbReference type="NCBI Taxonomy" id="3047"/>
    <lineage>
        <taxon>Eukaryota</taxon>
        <taxon>Viridiplantae</taxon>
        <taxon>Chlorophyta</taxon>
        <taxon>core chlorophytes</taxon>
        <taxon>Chlorophyceae</taxon>
        <taxon>CS clade</taxon>
        <taxon>Chlamydomonadales</taxon>
        <taxon>Dunaliellaceae</taxon>
        <taxon>Dunaliella</taxon>
    </lineage>
</organism>
<dbReference type="Pfam" id="PF25123">
    <property type="entry name" value="SWAP1_C"/>
    <property type="match status" value="1"/>
</dbReference>
<dbReference type="GO" id="GO:0048471">
    <property type="term" value="C:perinuclear region of cytoplasm"/>
    <property type="evidence" value="ECO:0007669"/>
    <property type="project" value="TreeGrafter"/>
</dbReference>
<evidence type="ECO:0000259" key="3">
    <source>
        <dbReference type="PROSITE" id="PS51391"/>
    </source>
</evidence>
<dbReference type="InterPro" id="IPR056922">
    <property type="entry name" value="SWAP1_C"/>
</dbReference>
<sequence length="741" mass="78273">MAQTAIQAFFPPHEPPPTPAPPPADPAQNERISLLLKHCIQNGPAFLATVKERQAQDPNFSFLFPHGPEHAYWRWALYCALTGLPPAPAPIHAMHPPPASLPPPAPVSIPPPVPPSSMQLSPETESGFAQVLEALSGSKDSVKAAQQWFMACGPACAGGLARMMAVRCVNGVQEYERKLHIVYLANDILFKGLSARVPGQPPASDPIAQAFLPMLGPMLAMVYQKGGRTEEILARLNKILNFWTERGVFESSAVEGMRTDMTGAADPAVVLAQRLAQVAAAAAAAKAAAAAAAAAPAPSASLPPPAAAAPAAPPMVQPPATSMAAPWGLMQPPPQPAAAPAGMPPAAVPPAVSSAGAAPAMAWPPQPPLQGGPWAPPPHPLQPPLVGHPHTYAAVPPQMGIPGAQPPQPWGYAMPPGSVPPPGHPYAPPPMAGHPMYPPPYPGAPHLAPPGYAPPPVSLPPPPDVSGKRDSSSSRSSSSSESPPPPPSRPRVSKFHSEPIPPPHVLQATVAAAAAAQQQQQQQEMAKAQAEPIDSCSFPPGLLPALCRRKRETGGHTYEPLSASDIESTGLPPPPEKDDYLASRCERFFAEMRDYRPGLTRADVEDPGHSWHRMRLKKEYEEDPEGLKQRWWRGGGKRVTGGREPGRLHADGTFTGRAEQHAGLGAHIASAKARERHPEEAASAAAAGEGKNKIDDMYNQYRHHRSGSYHQMIFANSAKAKMLAQPPPNIMKGDLPFVPPT</sequence>
<dbReference type="InterPro" id="IPR035967">
    <property type="entry name" value="SWAP/Surp_sf"/>
</dbReference>